<accession>A0A1C4X1E7</accession>
<sequence length="59" mass="6826">MPQVTENEDGTTTFSINSAELRRLRDVVLDRLPELKRALELAESPEVRTTLRFVRSVIR</sequence>
<gene>
    <name evidence="1" type="ORF">GA0070216_10469</name>
</gene>
<keyword evidence="2" id="KW-1185">Reference proteome</keyword>
<proteinExistence type="predicted"/>
<protein>
    <submittedName>
        <fullName evidence="1">Uncharacterized protein</fullName>
    </submittedName>
</protein>
<dbReference type="Proteomes" id="UP000198797">
    <property type="component" value="Unassembled WGS sequence"/>
</dbReference>
<dbReference type="AlphaFoldDB" id="A0A1C4X1E7"/>
<evidence type="ECO:0000313" key="1">
    <source>
        <dbReference type="EMBL" id="SCF02280.1"/>
    </source>
</evidence>
<evidence type="ECO:0000313" key="2">
    <source>
        <dbReference type="Proteomes" id="UP000198797"/>
    </source>
</evidence>
<dbReference type="RefSeq" id="WP_091242982.1">
    <property type="nucleotide sequence ID" value="NZ_FMCU01000004.1"/>
</dbReference>
<organism evidence="1 2">
    <name type="scientific">Micromonospora matsumotoense</name>
    <dbReference type="NCBI Taxonomy" id="121616"/>
    <lineage>
        <taxon>Bacteria</taxon>
        <taxon>Bacillati</taxon>
        <taxon>Actinomycetota</taxon>
        <taxon>Actinomycetes</taxon>
        <taxon>Micromonosporales</taxon>
        <taxon>Micromonosporaceae</taxon>
        <taxon>Micromonospora</taxon>
    </lineage>
</organism>
<reference evidence="2" key="1">
    <citation type="submission" date="2016-06" db="EMBL/GenBank/DDBJ databases">
        <authorList>
            <person name="Varghese N."/>
            <person name="Submissions Spin"/>
        </authorList>
    </citation>
    <scope>NUCLEOTIDE SEQUENCE [LARGE SCALE GENOMIC DNA]</scope>
    <source>
        <strain evidence="2">DSM 44100</strain>
    </source>
</reference>
<dbReference type="EMBL" id="FMCU01000004">
    <property type="protein sequence ID" value="SCF02280.1"/>
    <property type="molecule type" value="Genomic_DNA"/>
</dbReference>
<name>A0A1C4X1E7_9ACTN</name>